<dbReference type="PROSITE" id="PS50090">
    <property type="entry name" value="MYB_LIKE"/>
    <property type="match status" value="1"/>
</dbReference>
<reference evidence="15 16" key="1">
    <citation type="submission" date="2023-04" db="EMBL/GenBank/DDBJ databases">
        <title>Genome of Basidiobolus ranarum AG-B5.</title>
        <authorList>
            <person name="Stajich J.E."/>
            <person name="Carter-House D."/>
            <person name="Gryganskyi A."/>
        </authorList>
    </citation>
    <scope>NUCLEOTIDE SEQUENCE [LARGE SCALE GENOMIC DNA]</scope>
    <source>
        <strain evidence="15 16">AG-B5</strain>
    </source>
</reference>
<dbReference type="EMBL" id="JASJQH010000076">
    <property type="protein sequence ID" value="KAK9767464.1"/>
    <property type="molecule type" value="Genomic_DNA"/>
</dbReference>
<keyword evidence="5" id="KW-0238">DNA-binding</keyword>
<dbReference type="CDD" id="cd00167">
    <property type="entry name" value="SANT"/>
    <property type="match status" value="1"/>
</dbReference>
<evidence type="ECO:0000313" key="15">
    <source>
        <dbReference type="EMBL" id="KAK9767464.1"/>
    </source>
</evidence>
<evidence type="ECO:0000256" key="8">
    <source>
        <dbReference type="PROSITE-ProRule" id="PRU00228"/>
    </source>
</evidence>
<feature type="region of interest" description="Disordered" evidence="9">
    <location>
        <begin position="785"/>
        <end position="819"/>
    </location>
</feature>
<keyword evidence="4" id="KW-0805">Transcription regulation</keyword>
<evidence type="ECO:0000256" key="3">
    <source>
        <dbReference type="ARBA" id="ARBA00022833"/>
    </source>
</evidence>
<evidence type="ECO:0000313" key="16">
    <source>
        <dbReference type="Proteomes" id="UP001479436"/>
    </source>
</evidence>
<keyword evidence="2 8" id="KW-0863">Zinc-finger</keyword>
<dbReference type="SMART" id="SM00717">
    <property type="entry name" value="SANT"/>
    <property type="match status" value="1"/>
</dbReference>
<comment type="caution">
    <text evidence="15">The sequence shown here is derived from an EMBL/GenBank/DDBJ whole genome shotgun (WGS) entry which is preliminary data.</text>
</comment>
<name>A0ABR2X119_9FUNG</name>
<dbReference type="Gene3D" id="3.30.60.90">
    <property type="match status" value="1"/>
</dbReference>
<dbReference type="Pfam" id="PF16495">
    <property type="entry name" value="SWIRM-assoc_1"/>
    <property type="match status" value="1"/>
</dbReference>
<dbReference type="PROSITE" id="PS51293">
    <property type="entry name" value="SANT"/>
    <property type="match status" value="1"/>
</dbReference>
<evidence type="ECO:0000259" key="11">
    <source>
        <dbReference type="PROSITE" id="PS50135"/>
    </source>
</evidence>
<accession>A0ABR2X119</accession>
<dbReference type="InterPro" id="IPR000433">
    <property type="entry name" value="Znf_ZZ"/>
</dbReference>
<feature type="domain" description="ZZ-type" evidence="11">
    <location>
        <begin position="620"/>
        <end position="674"/>
    </location>
</feature>
<dbReference type="Pfam" id="PF04433">
    <property type="entry name" value="SWIRM"/>
    <property type="match status" value="1"/>
</dbReference>
<keyword evidence="7" id="KW-0539">Nucleus</keyword>
<dbReference type="SUPFAM" id="SSF52113">
    <property type="entry name" value="BRCT domain"/>
    <property type="match status" value="1"/>
</dbReference>
<dbReference type="Pfam" id="PF00569">
    <property type="entry name" value="ZZ"/>
    <property type="match status" value="1"/>
</dbReference>
<dbReference type="InterPro" id="IPR007526">
    <property type="entry name" value="SWIRM"/>
</dbReference>
<keyword evidence="1" id="KW-0479">Metal-binding</keyword>
<dbReference type="Gene3D" id="1.10.10.10">
    <property type="entry name" value="Winged helix-like DNA-binding domain superfamily/Winged helix DNA-binding domain"/>
    <property type="match status" value="1"/>
</dbReference>
<evidence type="ECO:0000259" key="14">
    <source>
        <dbReference type="PROSITE" id="PS52032"/>
    </source>
</evidence>
<dbReference type="InterPro" id="IPR017884">
    <property type="entry name" value="SANT_dom"/>
</dbReference>
<dbReference type="Gene3D" id="3.40.50.10190">
    <property type="entry name" value="BRCT domain"/>
    <property type="match status" value="1"/>
</dbReference>
<dbReference type="Pfam" id="PF16496">
    <property type="entry name" value="SWIRM-assoc_2"/>
    <property type="match status" value="1"/>
</dbReference>
<dbReference type="InterPro" id="IPR049898">
    <property type="entry name" value="MARR_BRCT_CHROMO"/>
</dbReference>
<evidence type="ECO:0000256" key="2">
    <source>
        <dbReference type="ARBA" id="ARBA00022771"/>
    </source>
</evidence>
<dbReference type="SUPFAM" id="SSF57850">
    <property type="entry name" value="RING/U-box"/>
    <property type="match status" value="1"/>
</dbReference>
<feature type="domain" description="SANT" evidence="13">
    <location>
        <begin position="677"/>
        <end position="728"/>
    </location>
</feature>
<dbReference type="InterPro" id="IPR009057">
    <property type="entry name" value="Homeodomain-like_sf"/>
</dbReference>
<organism evidence="15 16">
    <name type="scientific">Basidiobolus ranarum</name>
    <dbReference type="NCBI Taxonomy" id="34480"/>
    <lineage>
        <taxon>Eukaryota</taxon>
        <taxon>Fungi</taxon>
        <taxon>Fungi incertae sedis</taxon>
        <taxon>Zoopagomycota</taxon>
        <taxon>Entomophthoromycotina</taxon>
        <taxon>Basidiobolomycetes</taxon>
        <taxon>Basidiobolales</taxon>
        <taxon>Basidiobolaceae</taxon>
        <taxon>Basidiobolus</taxon>
    </lineage>
</organism>
<dbReference type="CDD" id="cd02336">
    <property type="entry name" value="ZZ_RSC8"/>
    <property type="match status" value="1"/>
</dbReference>
<feature type="compositionally biased region" description="Basic and acidic residues" evidence="9">
    <location>
        <begin position="810"/>
        <end position="819"/>
    </location>
</feature>
<evidence type="ECO:0000256" key="9">
    <source>
        <dbReference type="SAM" id="MobiDB-lite"/>
    </source>
</evidence>
<keyword evidence="3" id="KW-0862">Zinc</keyword>
<keyword evidence="16" id="KW-1185">Reference proteome</keyword>
<protein>
    <submittedName>
        <fullName evidence="15">SWI/SNF and RSC complex subunit Ssr2</fullName>
    </submittedName>
</protein>
<dbReference type="SUPFAM" id="SSF46689">
    <property type="entry name" value="Homeodomain-like"/>
    <property type="match status" value="2"/>
</dbReference>
<evidence type="ECO:0000256" key="5">
    <source>
        <dbReference type="ARBA" id="ARBA00023125"/>
    </source>
</evidence>
<proteinExistence type="predicted"/>
<evidence type="ECO:0000259" key="12">
    <source>
        <dbReference type="PROSITE" id="PS50934"/>
    </source>
</evidence>
<gene>
    <name evidence="15" type="primary">ssr2_2</name>
    <name evidence="15" type="ORF">K7432_002730</name>
</gene>
<dbReference type="PROSITE" id="PS52032">
    <property type="entry name" value="MARR_BRCT_CHROMO"/>
    <property type="match status" value="1"/>
</dbReference>
<evidence type="ECO:0000259" key="13">
    <source>
        <dbReference type="PROSITE" id="PS51293"/>
    </source>
</evidence>
<dbReference type="PROSITE" id="PS50934">
    <property type="entry name" value="SWIRM"/>
    <property type="match status" value="1"/>
</dbReference>
<feature type="domain" description="Chromo" evidence="14">
    <location>
        <begin position="1"/>
        <end position="290"/>
    </location>
</feature>
<keyword evidence="6" id="KW-0804">Transcription</keyword>
<dbReference type="InterPro" id="IPR041984">
    <property type="entry name" value="Rsc8/Ssr1/Ssr2_ZZ"/>
</dbReference>
<evidence type="ECO:0000256" key="1">
    <source>
        <dbReference type="ARBA" id="ARBA00022723"/>
    </source>
</evidence>
<feature type="compositionally biased region" description="Basic and acidic residues" evidence="9">
    <location>
        <begin position="786"/>
        <end position="802"/>
    </location>
</feature>
<dbReference type="SMART" id="SM00291">
    <property type="entry name" value="ZnF_ZZ"/>
    <property type="match status" value="1"/>
</dbReference>
<dbReference type="InterPro" id="IPR032451">
    <property type="entry name" value="SMARCC_C"/>
</dbReference>
<dbReference type="PANTHER" id="PTHR12802">
    <property type="entry name" value="SWI/SNF COMPLEX-RELATED"/>
    <property type="match status" value="1"/>
</dbReference>
<dbReference type="Proteomes" id="UP001479436">
    <property type="component" value="Unassembled WGS sequence"/>
</dbReference>
<feature type="domain" description="Myb-like" evidence="10">
    <location>
        <begin position="682"/>
        <end position="724"/>
    </location>
</feature>
<dbReference type="InterPro" id="IPR043145">
    <property type="entry name" value="Znf_ZZ_sf"/>
</dbReference>
<dbReference type="InterPro" id="IPR032450">
    <property type="entry name" value="SMARCC_N"/>
</dbReference>
<evidence type="ECO:0000256" key="6">
    <source>
        <dbReference type="ARBA" id="ARBA00023163"/>
    </source>
</evidence>
<dbReference type="InterPro" id="IPR036388">
    <property type="entry name" value="WH-like_DNA-bd_sf"/>
</dbReference>
<feature type="domain" description="SWIRM" evidence="12">
    <location>
        <begin position="431"/>
        <end position="528"/>
    </location>
</feature>
<evidence type="ECO:0000256" key="4">
    <source>
        <dbReference type="ARBA" id="ARBA00023015"/>
    </source>
</evidence>
<evidence type="ECO:0000256" key="7">
    <source>
        <dbReference type="ARBA" id="ARBA00023242"/>
    </source>
</evidence>
<sequence length="989" mass="112377">MTQSQKTGYVDLGFYEQPVTIAYFESVQPILLKELRETHPNVEVEFTPAELSLLTGQIQKLQNHLLGKNVARTELHCPRIPGRFFQPTEAVQVDSGLFHILKGAYQFRYANNWSEWGFERPDKRESLLGFILYIRDVLIRSNILQIPRIYLAESTESQTKEELISLVTIMKGEIVEDMTMATHTIDPTIVVHKNLSSKDQFRILGREDGKVLVHWLYTPESYDSWELDADDFTDISITESKSPEKWVVAPDWLRDSAEYNEWMSEADYENKISNVPASIDTVSNKRNISEAFEQEDSEANEEKRIRPEAEELETVVDAVPETAMEPVSEITPETVTETSQAPTIESLPTITVDTNSEPAPLADPANEISQLTENAIPEQGPTLMDTDVVPESEDKNIEVGSQEQMEDRVEEESINVEEEAKKYLSEQTQEVIIPSYAAWFSMSKVHEVERKGLPEFFNNKNKSKTPSVYKEYRDFMINTYRLNPSEYLTVTACRRNLAGDVCAIIRVHSFLEQWGLINYQVDPETRPSTVGPPFTGHFRVTADTPRGLQPFQPTVSQFQPNTGVQSMQPGVGRIPDHSQRSDLNLDLRKTIYNRENSQNFVDGTGKSVRDLGLDAATEEPPKYHCFTCGVSCTDARYHSVKTKNFDLCSNCYLEGRFPSTMLSSDFLKMDNFEFKHSQDDDWTSQETLLLLEGLEMYNEDWEKVSEHVGTRSREQCILHFLKLPIEEPYLESEKSPYGPVNSQRLPFSQADNPIMSVVAFLASVVDPKVAEAAAKSAIEELQNIDSSEKAKTEMEEESKNNDETQPLKSEIPEVKDSKSSLDRAASVALGTAAAKAHVLGTNEEREIQRLVNAIIEAQSKKMEIKMQYFEEIEGILEYEKRELEKQRRQLYQDQLSLRKSMLTASSTMPNPMENSVQVPGQMSMQDLNAAAPMVQSQSLPQFQQQFPQMQLPQHQFYQQPYINQQPGQGGIDQSYMGMGNPTYGNLNGM</sequence>
<evidence type="ECO:0000259" key="10">
    <source>
        <dbReference type="PROSITE" id="PS50090"/>
    </source>
</evidence>
<dbReference type="InterPro" id="IPR001005">
    <property type="entry name" value="SANT/Myb"/>
</dbReference>
<dbReference type="Pfam" id="PF00249">
    <property type="entry name" value="Myb_DNA-binding"/>
    <property type="match status" value="1"/>
</dbReference>
<dbReference type="PANTHER" id="PTHR12802:SF41">
    <property type="entry name" value="BRAHMA ASSOCIATED PROTEIN 155 KDA"/>
    <property type="match status" value="1"/>
</dbReference>
<dbReference type="InterPro" id="IPR036420">
    <property type="entry name" value="BRCT_dom_sf"/>
</dbReference>
<dbReference type="PROSITE" id="PS50135">
    <property type="entry name" value="ZF_ZZ_2"/>
    <property type="match status" value="1"/>
</dbReference>
<dbReference type="Gene3D" id="1.10.10.60">
    <property type="entry name" value="Homeodomain-like"/>
    <property type="match status" value="1"/>
</dbReference>